<keyword evidence="3" id="KW-0813">Transport</keyword>
<evidence type="ECO:0000256" key="5">
    <source>
        <dbReference type="SAM" id="MobiDB-lite"/>
    </source>
</evidence>
<dbReference type="PANTHER" id="PTHR13405">
    <property type="entry name" value="NUCLEAR PORE COMPLEX PROTEIN NUP133"/>
    <property type="match status" value="1"/>
</dbReference>
<name>A0A5N5NQM8_9ROSI</name>
<dbReference type="GO" id="GO:0017056">
    <property type="term" value="F:structural constituent of nuclear pore"/>
    <property type="evidence" value="ECO:0007669"/>
    <property type="project" value="InterPro"/>
</dbReference>
<evidence type="ECO:0000313" key="7">
    <source>
        <dbReference type="EMBL" id="KAB5569592.1"/>
    </source>
</evidence>
<dbReference type="InterPro" id="IPR015943">
    <property type="entry name" value="WD40/YVTN_repeat-like_dom_sf"/>
</dbReference>
<accession>A0A5N5NQM8</accession>
<dbReference type="GO" id="GO:0031080">
    <property type="term" value="C:nuclear pore outer ring"/>
    <property type="evidence" value="ECO:0007669"/>
    <property type="project" value="TreeGrafter"/>
</dbReference>
<evidence type="ECO:0000256" key="1">
    <source>
        <dbReference type="ARBA" id="ARBA00004123"/>
    </source>
</evidence>
<evidence type="ECO:0000313" key="8">
    <source>
        <dbReference type="Proteomes" id="UP000326939"/>
    </source>
</evidence>
<feature type="region of interest" description="Disordered" evidence="5">
    <location>
        <begin position="540"/>
        <end position="559"/>
    </location>
</feature>
<dbReference type="InterPro" id="IPR037624">
    <property type="entry name" value="Nup133-like"/>
</dbReference>
<feature type="domain" description="Nucleoporin Nup133/Nup155-like N-terminal" evidence="6">
    <location>
        <begin position="68"/>
        <end position="527"/>
    </location>
</feature>
<dbReference type="Pfam" id="PF08801">
    <property type="entry name" value="Nucleoporin_N"/>
    <property type="match status" value="1"/>
</dbReference>
<keyword evidence="8" id="KW-1185">Reference proteome</keyword>
<feature type="region of interest" description="Disordered" evidence="5">
    <location>
        <begin position="1"/>
        <end position="42"/>
    </location>
</feature>
<evidence type="ECO:0000256" key="2">
    <source>
        <dbReference type="ARBA" id="ARBA00005569"/>
    </source>
</evidence>
<comment type="similarity">
    <text evidence="2">Belongs to the nucleoporin Nup133 family.</text>
</comment>
<gene>
    <name evidence="7" type="ORF">DKX38_003385</name>
</gene>
<dbReference type="SUPFAM" id="SSF117289">
    <property type="entry name" value="Nucleoporin domain"/>
    <property type="match status" value="1"/>
</dbReference>
<evidence type="ECO:0000256" key="4">
    <source>
        <dbReference type="ARBA" id="ARBA00023242"/>
    </source>
</evidence>
<dbReference type="PANTHER" id="PTHR13405:SF11">
    <property type="entry name" value="NUCLEAR PORE COMPLEX PROTEIN NUP133"/>
    <property type="match status" value="1"/>
</dbReference>
<protein>
    <recommendedName>
        <fullName evidence="6">Nucleoporin Nup133/Nup155-like N-terminal domain-containing protein</fullName>
    </recommendedName>
</protein>
<reference evidence="8" key="1">
    <citation type="journal article" date="2019" name="Gigascience">
        <title>De novo genome assembly of the endangered Acer yangbiense, a plant species with extremely small populations endemic to Yunnan Province, China.</title>
        <authorList>
            <person name="Yang J."/>
            <person name="Wariss H.M."/>
            <person name="Tao L."/>
            <person name="Zhang R."/>
            <person name="Yun Q."/>
            <person name="Hollingsworth P."/>
            <person name="Dao Z."/>
            <person name="Luo G."/>
            <person name="Guo H."/>
            <person name="Ma Y."/>
            <person name="Sun W."/>
        </authorList>
    </citation>
    <scope>NUCLEOTIDE SEQUENCE [LARGE SCALE GENOMIC DNA]</scope>
    <source>
        <strain evidence="8">cv. br00</strain>
    </source>
</reference>
<dbReference type="InterPro" id="IPR014908">
    <property type="entry name" value="Nucleoporin_Nup133/Nup155_N"/>
</dbReference>
<feature type="region of interest" description="Disordered" evidence="5">
    <location>
        <begin position="567"/>
        <end position="587"/>
    </location>
</feature>
<dbReference type="EMBL" id="VDCV01000002">
    <property type="protein sequence ID" value="KAB5569592.1"/>
    <property type="molecule type" value="Genomic_DNA"/>
</dbReference>
<feature type="compositionally biased region" description="Low complexity" evidence="5">
    <location>
        <begin position="12"/>
        <end position="29"/>
    </location>
</feature>
<proteinExistence type="inferred from homology"/>
<organism evidence="7 8">
    <name type="scientific">Salix brachista</name>
    <dbReference type="NCBI Taxonomy" id="2182728"/>
    <lineage>
        <taxon>Eukaryota</taxon>
        <taxon>Viridiplantae</taxon>
        <taxon>Streptophyta</taxon>
        <taxon>Embryophyta</taxon>
        <taxon>Tracheophyta</taxon>
        <taxon>Spermatophyta</taxon>
        <taxon>Magnoliopsida</taxon>
        <taxon>eudicotyledons</taxon>
        <taxon>Gunneridae</taxon>
        <taxon>Pentapetalae</taxon>
        <taxon>rosids</taxon>
        <taxon>fabids</taxon>
        <taxon>Malpighiales</taxon>
        <taxon>Salicaceae</taxon>
        <taxon>Saliceae</taxon>
        <taxon>Salix</taxon>
    </lineage>
</organism>
<evidence type="ECO:0000259" key="6">
    <source>
        <dbReference type="Pfam" id="PF08801"/>
    </source>
</evidence>
<dbReference type="GO" id="GO:0000972">
    <property type="term" value="P:transcription-dependent tethering of RNA polymerase II gene DNA at nuclear periphery"/>
    <property type="evidence" value="ECO:0007669"/>
    <property type="project" value="TreeGrafter"/>
</dbReference>
<dbReference type="GO" id="GO:0006606">
    <property type="term" value="P:protein import into nucleus"/>
    <property type="evidence" value="ECO:0007669"/>
    <property type="project" value="TreeGrafter"/>
</dbReference>
<keyword evidence="4" id="KW-0539">Nucleus</keyword>
<dbReference type="Gene3D" id="2.130.10.10">
    <property type="entry name" value="YVTN repeat-like/Quinoprotein amine dehydrogenase"/>
    <property type="match status" value="1"/>
</dbReference>
<dbReference type="Proteomes" id="UP000326939">
    <property type="component" value="Chromosome 2"/>
</dbReference>
<comment type="subcellular location">
    <subcellularLocation>
        <location evidence="1">Nucleus</location>
    </subcellularLocation>
</comment>
<sequence length="1352" mass="151966">MFSPGIKRSSNRKAAAAAAPDSPAPDNNSIPNRPATGTPAPWAPRLSVLARAQLTNKSEKKASDGDPIKPVYVGEFPEVVRDEQASFLRSHIPGDTSISGGMDKETCLSWIICRNRLIIWSHLSSSPSKDCVVLQLPLKCLDDGAHSNSNYHGTNWLLCFLNWDPTSRGRNKAIQSCKSAGVVMCNQKTRAVTYWPDIYNEYGSVPVTCMLASDESEVTSFPVDGKSTPNQLSAINTMGSNSFNSLIACALPDSHHVSVALACSSNGELWHFYCAPTGIQCCKVYQDTLYLSSHGSDESQFVRSKGYPRSLIWRFPPHTVNDSERQFFLLTDREIQCFSIKFHPDLNVSKMWSHEIVGTDSDLGIKKDLAGQKRIWPLDVKVDDHGKVITVLVATFCKDRVSSSSYTQYSLLTMQYKSSVNISSGVHERVLEKKAPIQVIIPKARVEDEDFLFSMRLRIGGKPSGSTLILSGDGTATVSHYFRNSTRLYQFDLPYDAGNVLDASVLPSTNDGEDGAWIVLTEKAGIWAIPEKAVVLGGVEPPERSLSRKGSSNEGSTLEERRNLMFAGNVAPRRASSEAGDAGDRKKAVMNRIARRTSSDEESEALLGQLFHDFLLTGKVDASYEKLQSSGAFERDGETNVFTRASKSIIDTLAKHWTTTRGAEILAMTMVYNQLMDKQEKHQRFLQFLALSKCHEELCTKQRHSMLTIMEHGEKLAGMIQLRELQNAISQNRSNMSGSPHSSSEAQLSGALWDLIQLVGERARCNTVLLMDRDNAEVFYSKVSDLEEVFYCLYSYLAYIINEEQPREAQIQRACELSNAIVSIVRSAMLYRNEHHMWYPLSQGLTSWCCQPVVRNGLWSVASFMLQLLHGTSELELSAKLDLYAHLEVLAEVVLEAYSGAITANVERGGEHKGLLDEYWNRRDSLLDSLYKQVKYFAEGGHQVLNVRTDEPDEEIPRKLTSNLLSISKRHEGYNTMWSICCDINDSALLRNLMHESMGPKGGFSNFVFKQLYEKRQFSKLLRLGEEFQEELSIFLKHHRNLLWLHELFLHHFSSASETLHVLALSQDETVISETEETTDHVQNRFITTLADRKRFLNLSKIAIMAGKTTDSEMKRIEADLKILKLQSAGLRMTSNLICIMHFIENTRDACILKESLPEDPADLTFRYLQEEIMKLLPANEANQYDEQRLLHPEELIELCFRAQNPELALRGFDVFAWTSSSFRRSHRNLLGECWKNAADQDDWGQLLQASKDEGWSDEETLQQLRDTVLFQASSSCYGPNAETIEEGFDAVLPLRKENSEVTGLEDLDFSVEAILMQHKDYPDAGKLMLTAIMFGSVHDSSKVEENPSSME</sequence>
<comment type="caution">
    <text evidence="7">The sequence shown here is derived from an EMBL/GenBank/DDBJ whole genome shotgun (WGS) entry which is preliminary data.</text>
</comment>
<evidence type="ECO:0000256" key="3">
    <source>
        <dbReference type="ARBA" id="ARBA00022448"/>
    </source>
</evidence>
<dbReference type="GO" id="GO:0016973">
    <property type="term" value="P:poly(A)+ mRNA export from nucleus"/>
    <property type="evidence" value="ECO:0007669"/>
    <property type="project" value="TreeGrafter"/>
</dbReference>